<dbReference type="Proteomes" id="UP000054217">
    <property type="component" value="Unassembled WGS sequence"/>
</dbReference>
<gene>
    <name evidence="1" type="ORF">M404DRAFT_799079</name>
</gene>
<dbReference type="InParanoid" id="A0A0C3PT09"/>
<evidence type="ECO:0000313" key="1">
    <source>
        <dbReference type="EMBL" id="KIO11819.1"/>
    </source>
</evidence>
<name>A0A0C3PT09_PISTI</name>
<evidence type="ECO:0000313" key="2">
    <source>
        <dbReference type="Proteomes" id="UP000054217"/>
    </source>
</evidence>
<accession>A0A0C3PT09</accession>
<dbReference type="AlphaFoldDB" id="A0A0C3PT09"/>
<protein>
    <submittedName>
        <fullName evidence="1">Uncharacterized protein</fullName>
    </submittedName>
</protein>
<reference evidence="1 2" key="1">
    <citation type="submission" date="2014-04" db="EMBL/GenBank/DDBJ databases">
        <authorList>
            <consortium name="DOE Joint Genome Institute"/>
            <person name="Kuo A."/>
            <person name="Kohler A."/>
            <person name="Costa M.D."/>
            <person name="Nagy L.G."/>
            <person name="Floudas D."/>
            <person name="Copeland A."/>
            <person name="Barry K.W."/>
            <person name="Cichocki N."/>
            <person name="Veneault-Fourrey C."/>
            <person name="LaButti K."/>
            <person name="Lindquist E.A."/>
            <person name="Lipzen A."/>
            <person name="Lundell T."/>
            <person name="Morin E."/>
            <person name="Murat C."/>
            <person name="Sun H."/>
            <person name="Tunlid A."/>
            <person name="Henrissat B."/>
            <person name="Grigoriev I.V."/>
            <person name="Hibbett D.S."/>
            <person name="Martin F."/>
            <person name="Nordberg H.P."/>
            <person name="Cantor M.N."/>
            <person name="Hua S.X."/>
        </authorList>
    </citation>
    <scope>NUCLEOTIDE SEQUENCE [LARGE SCALE GENOMIC DNA]</scope>
    <source>
        <strain evidence="1 2">Marx 270</strain>
    </source>
</reference>
<dbReference type="EMBL" id="KN831949">
    <property type="protein sequence ID" value="KIO11819.1"/>
    <property type="molecule type" value="Genomic_DNA"/>
</dbReference>
<proteinExistence type="predicted"/>
<sequence length="119" mass="13460">MVIFDSFGCCFTDSCIHIPCNCNFSPVAWIADTKSSACGTLEAPTSTVHRHSGSTSRHVWCDNSRLSLRKQGLANQPRVRGHLCTTYIIQRYYVSRLLEYGTVYTARTNYPWNTLCSNE</sequence>
<reference evidence="2" key="2">
    <citation type="submission" date="2015-01" db="EMBL/GenBank/DDBJ databases">
        <title>Evolutionary Origins and Diversification of the Mycorrhizal Mutualists.</title>
        <authorList>
            <consortium name="DOE Joint Genome Institute"/>
            <consortium name="Mycorrhizal Genomics Consortium"/>
            <person name="Kohler A."/>
            <person name="Kuo A."/>
            <person name="Nagy L.G."/>
            <person name="Floudas D."/>
            <person name="Copeland A."/>
            <person name="Barry K.W."/>
            <person name="Cichocki N."/>
            <person name="Veneault-Fourrey C."/>
            <person name="LaButti K."/>
            <person name="Lindquist E.A."/>
            <person name="Lipzen A."/>
            <person name="Lundell T."/>
            <person name="Morin E."/>
            <person name="Murat C."/>
            <person name="Riley R."/>
            <person name="Ohm R."/>
            <person name="Sun H."/>
            <person name="Tunlid A."/>
            <person name="Henrissat B."/>
            <person name="Grigoriev I.V."/>
            <person name="Hibbett D.S."/>
            <person name="Martin F."/>
        </authorList>
    </citation>
    <scope>NUCLEOTIDE SEQUENCE [LARGE SCALE GENOMIC DNA]</scope>
    <source>
        <strain evidence="2">Marx 270</strain>
    </source>
</reference>
<keyword evidence="2" id="KW-1185">Reference proteome</keyword>
<dbReference type="HOGENOM" id="CLU_2062444_0_0_1"/>
<organism evidence="1 2">
    <name type="scientific">Pisolithus tinctorius Marx 270</name>
    <dbReference type="NCBI Taxonomy" id="870435"/>
    <lineage>
        <taxon>Eukaryota</taxon>
        <taxon>Fungi</taxon>
        <taxon>Dikarya</taxon>
        <taxon>Basidiomycota</taxon>
        <taxon>Agaricomycotina</taxon>
        <taxon>Agaricomycetes</taxon>
        <taxon>Agaricomycetidae</taxon>
        <taxon>Boletales</taxon>
        <taxon>Sclerodermatineae</taxon>
        <taxon>Pisolithaceae</taxon>
        <taxon>Pisolithus</taxon>
    </lineage>
</organism>